<organism evidence="7 8">
    <name type="scientific">Lachancea quebecensis</name>
    <dbReference type="NCBI Taxonomy" id="1654605"/>
    <lineage>
        <taxon>Eukaryota</taxon>
        <taxon>Fungi</taxon>
        <taxon>Dikarya</taxon>
        <taxon>Ascomycota</taxon>
        <taxon>Saccharomycotina</taxon>
        <taxon>Saccharomycetes</taxon>
        <taxon>Saccharomycetales</taxon>
        <taxon>Saccharomycetaceae</taxon>
        <taxon>Lachancea</taxon>
    </lineage>
</organism>
<dbReference type="GO" id="GO:0005789">
    <property type="term" value="C:endoplasmic reticulum membrane"/>
    <property type="evidence" value="ECO:0007669"/>
    <property type="project" value="UniProtKB-SubCell"/>
</dbReference>
<comment type="subcellular location">
    <subcellularLocation>
        <location evidence="1">Endoplasmic reticulum membrane</location>
        <topology evidence="1">Multi-pass membrane protein</topology>
    </subcellularLocation>
</comment>
<name>A0A0P1KLV3_9SACH</name>
<keyword evidence="8" id="KW-1185">Reference proteome</keyword>
<evidence type="ECO:0000256" key="5">
    <source>
        <dbReference type="ARBA" id="ARBA00023136"/>
    </source>
</evidence>
<feature type="transmembrane region" description="Helical" evidence="6">
    <location>
        <begin position="155"/>
        <end position="177"/>
    </location>
</feature>
<proteinExistence type="predicted"/>
<dbReference type="InterPro" id="IPR021013">
    <property type="entry name" value="ATPase_Vma12"/>
</dbReference>
<keyword evidence="2 6" id="KW-0812">Transmembrane</keyword>
<reference evidence="8" key="1">
    <citation type="submission" date="2015-10" db="EMBL/GenBank/DDBJ databases">
        <authorList>
            <person name="Devillers H."/>
        </authorList>
    </citation>
    <scope>NUCLEOTIDE SEQUENCE [LARGE SCALE GENOMIC DNA]</scope>
</reference>
<evidence type="ECO:0000256" key="3">
    <source>
        <dbReference type="ARBA" id="ARBA00022824"/>
    </source>
</evidence>
<evidence type="ECO:0000313" key="7">
    <source>
        <dbReference type="EMBL" id="CUS20667.1"/>
    </source>
</evidence>
<evidence type="ECO:0000256" key="4">
    <source>
        <dbReference type="ARBA" id="ARBA00022989"/>
    </source>
</evidence>
<sequence>MFEIRLNSKLKKLLERLEDNAEVQDILEKGSISMKALLAYHGEHWSHFAMKELLTPLDFVFKKVPERGAAYTDEFKEHLEQLRSEQEEKDYQAMVRRDGLGAMLENGEVLTPAQMTKQVKEQVTTVFNILVSVVSVVFAVWYWTGSSTRMEPPTRVLLCLFGGILVLVADVVVYNSYLRKIEEARVRERSKKERKTVVKTLG</sequence>
<dbReference type="GO" id="GO:0070072">
    <property type="term" value="P:vacuolar proton-transporting V-type ATPase complex assembly"/>
    <property type="evidence" value="ECO:0007669"/>
    <property type="project" value="InterPro"/>
</dbReference>
<dbReference type="AlphaFoldDB" id="A0A0P1KLV3"/>
<dbReference type="OrthoDB" id="19981at2759"/>
<dbReference type="Proteomes" id="UP000236544">
    <property type="component" value="Unassembled WGS sequence"/>
</dbReference>
<dbReference type="Pfam" id="PF11712">
    <property type="entry name" value="Vma12"/>
    <property type="match status" value="1"/>
</dbReference>
<evidence type="ECO:0000256" key="2">
    <source>
        <dbReference type="ARBA" id="ARBA00022692"/>
    </source>
</evidence>
<evidence type="ECO:0000256" key="6">
    <source>
        <dbReference type="SAM" id="Phobius"/>
    </source>
</evidence>
<protein>
    <submittedName>
        <fullName evidence="7">LAQU0S01e11870g1_1</fullName>
    </submittedName>
</protein>
<evidence type="ECO:0000313" key="8">
    <source>
        <dbReference type="Proteomes" id="UP000236544"/>
    </source>
</evidence>
<gene>
    <name evidence="7" type="ORF">LAQU0_S01e11870g</name>
</gene>
<dbReference type="EMBL" id="LN890560">
    <property type="protein sequence ID" value="CUS20667.1"/>
    <property type="molecule type" value="Genomic_DNA"/>
</dbReference>
<keyword evidence="3" id="KW-0256">Endoplasmic reticulum</keyword>
<accession>A0A0P1KLV3</accession>
<keyword evidence="4 6" id="KW-1133">Transmembrane helix</keyword>
<dbReference type="PANTHER" id="PTHR31394">
    <property type="entry name" value="TRANSMEMBRANE PROTEIN 199"/>
    <property type="match status" value="1"/>
</dbReference>
<feature type="transmembrane region" description="Helical" evidence="6">
    <location>
        <begin position="125"/>
        <end position="143"/>
    </location>
</feature>
<evidence type="ECO:0000256" key="1">
    <source>
        <dbReference type="ARBA" id="ARBA00004477"/>
    </source>
</evidence>
<dbReference type="PANTHER" id="PTHR31394:SF1">
    <property type="entry name" value="TRANSMEMBRANE PROTEIN 199"/>
    <property type="match status" value="1"/>
</dbReference>
<keyword evidence="5 6" id="KW-0472">Membrane</keyword>